<evidence type="ECO:0000313" key="2">
    <source>
        <dbReference type="EMBL" id="XBH03564.1"/>
    </source>
</evidence>
<dbReference type="RefSeq" id="WP_406696303.1">
    <property type="nucleotide sequence ID" value="NZ_CP155447.1"/>
</dbReference>
<dbReference type="AlphaFoldDB" id="A0AAU7CEZ1"/>
<dbReference type="EMBL" id="CP155447">
    <property type="protein sequence ID" value="XBH03564.1"/>
    <property type="molecule type" value="Genomic_DNA"/>
</dbReference>
<feature type="region of interest" description="Disordered" evidence="1">
    <location>
        <begin position="101"/>
        <end position="125"/>
    </location>
</feature>
<protein>
    <submittedName>
        <fullName evidence="2">Helix-turn-helix domain-containing protein</fullName>
    </submittedName>
</protein>
<evidence type="ECO:0000256" key="1">
    <source>
        <dbReference type="SAM" id="MobiDB-lite"/>
    </source>
</evidence>
<sequence>MHDLTRFCCQNPDCSLYGHRHAGNLTVCGHFGKLNHSCLLYCRACKYRFSERKGTPLFGSQLPADKARSVLDHVAEGNGTRQTSRLVGVHRDTVTRLARRAGQHAHDAHDELVAFSPSDPRSPVR</sequence>
<proteinExistence type="predicted"/>
<organism evidence="2">
    <name type="scientific">Singulisphaera sp. Ch08</name>
    <dbReference type="NCBI Taxonomy" id="3120278"/>
    <lineage>
        <taxon>Bacteria</taxon>
        <taxon>Pseudomonadati</taxon>
        <taxon>Planctomycetota</taxon>
        <taxon>Planctomycetia</taxon>
        <taxon>Isosphaerales</taxon>
        <taxon>Isosphaeraceae</taxon>
        <taxon>Singulisphaera</taxon>
    </lineage>
</organism>
<accession>A0AAU7CEZ1</accession>
<reference evidence="2" key="1">
    <citation type="submission" date="2024-05" db="EMBL/GenBank/DDBJ databases">
        <title>Planctomycetes of the genus Singulisphaera possess chitinolytic capabilities.</title>
        <authorList>
            <person name="Ivanova A."/>
        </authorList>
    </citation>
    <scope>NUCLEOTIDE SEQUENCE</scope>
    <source>
        <strain evidence="2">Ch08T</strain>
    </source>
</reference>
<gene>
    <name evidence="2" type="ORF">V5E97_35450</name>
</gene>
<name>A0AAU7CEZ1_9BACT</name>